<keyword evidence="6 7" id="KW-0472">Membrane</keyword>
<feature type="non-terminal residue" evidence="8">
    <location>
        <position position="1"/>
    </location>
</feature>
<sequence length="228" mass="25703">GTLWLMTRIRMNGEITKKLKLYPEKVKIVSSIAALFWSPICIFWLYPFMEKVKIMHKPVQKMKAGLCLMILCGCYATVLERAVRSSRGRKKRLKFSLSSGESSSGFSLASSIVPYEVYIDSVQTASVQFNKFSNSLVVFDEESTKQFMKVASDPPDGYSVLWEFPLLFLHALAEILFLVSMDQFLYSESPSNFKAVMIGMNLCSLAFGSIFVLAVTLIDIFSELVCLC</sequence>
<feature type="transmembrane region" description="Helical" evidence="7">
    <location>
        <begin position="28"/>
        <end position="46"/>
    </location>
</feature>
<evidence type="ECO:0000256" key="2">
    <source>
        <dbReference type="ARBA" id="ARBA00005982"/>
    </source>
</evidence>
<gene>
    <name evidence="8" type="ORF">NMOB1V02_LOCUS6098</name>
</gene>
<dbReference type="AlphaFoldDB" id="A0A7R9BNP5"/>
<dbReference type="EMBL" id="OA883255">
    <property type="protein sequence ID" value="CAD7278391.1"/>
    <property type="molecule type" value="Genomic_DNA"/>
</dbReference>
<keyword evidence="9" id="KW-1185">Reference proteome</keyword>
<dbReference type="GO" id="GO:0015833">
    <property type="term" value="P:peptide transport"/>
    <property type="evidence" value="ECO:0007669"/>
    <property type="project" value="UniProtKB-KW"/>
</dbReference>
<dbReference type="EMBL" id="CAJPEX010001218">
    <property type="protein sequence ID" value="CAG0918543.1"/>
    <property type="molecule type" value="Genomic_DNA"/>
</dbReference>
<evidence type="ECO:0000256" key="4">
    <source>
        <dbReference type="ARBA" id="ARBA00022856"/>
    </source>
</evidence>
<evidence type="ECO:0000256" key="6">
    <source>
        <dbReference type="ARBA" id="ARBA00023136"/>
    </source>
</evidence>
<proteinExistence type="inferred from homology"/>
<dbReference type="Proteomes" id="UP000678499">
    <property type="component" value="Unassembled WGS sequence"/>
</dbReference>
<feature type="transmembrane region" description="Helical" evidence="7">
    <location>
        <begin position="164"/>
        <end position="186"/>
    </location>
</feature>
<evidence type="ECO:0000256" key="5">
    <source>
        <dbReference type="ARBA" id="ARBA00022989"/>
    </source>
</evidence>
<dbReference type="InterPro" id="IPR000109">
    <property type="entry name" value="POT_fam"/>
</dbReference>
<keyword evidence="4" id="KW-0653">Protein transport</keyword>
<reference evidence="8" key="1">
    <citation type="submission" date="2020-11" db="EMBL/GenBank/DDBJ databases">
        <authorList>
            <person name="Tran Van P."/>
        </authorList>
    </citation>
    <scope>NUCLEOTIDE SEQUENCE</scope>
</reference>
<keyword evidence="4" id="KW-0813">Transport</keyword>
<dbReference type="Pfam" id="PF00854">
    <property type="entry name" value="PTR2"/>
    <property type="match status" value="1"/>
</dbReference>
<keyword evidence="3 7" id="KW-0812">Transmembrane</keyword>
<evidence type="ECO:0000256" key="3">
    <source>
        <dbReference type="ARBA" id="ARBA00022692"/>
    </source>
</evidence>
<accession>A0A7R9BNP5</accession>
<dbReference type="GO" id="GO:0016020">
    <property type="term" value="C:membrane"/>
    <property type="evidence" value="ECO:0007669"/>
    <property type="project" value="UniProtKB-SubCell"/>
</dbReference>
<keyword evidence="4" id="KW-0571">Peptide transport</keyword>
<protein>
    <submittedName>
        <fullName evidence="8">Uncharacterized protein</fullName>
    </submittedName>
</protein>
<name>A0A7R9BNP5_9CRUS</name>
<feature type="transmembrane region" description="Helical" evidence="7">
    <location>
        <begin position="198"/>
        <end position="218"/>
    </location>
</feature>
<dbReference type="GO" id="GO:0022857">
    <property type="term" value="F:transmembrane transporter activity"/>
    <property type="evidence" value="ECO:0007669"/>
    <property type="project" value="InterPro"/>
</dbReference>
<dbReference type="InterPro" id="IPR036259">
    <property type="entry name" value="MFS_trans_sf"/>
</dbReference>
<organism evidence="8">
    <name type="scientific">Notodromas monacha</name>
    <dbReference type="NCBI Taxonomy" id="399045"/>
    <lineage>
        <taxon>Eukaryota</taxon>
        <taxon>Metazoa</taxon>
        <taxon>Ecdysozoa</taxon>
        <taxon>Arthropoda</taxon>
        <taxon>Crustacea</taxon>
        <taxon>Oligostraca</taxon>
        <taxon>Ostracoda</taxon>
        <taxon>Podocopa</taxon>
        <taxon>Podocopida</taxon>
        <taxon>Cypridocopina</taxon>
        <taxon>Cypridoidea</taxon>
        <taxon>Cyprididae</taxon>
        <taxon>Notodromas</taxon>
    </lineage>
</organism>
<dbReference type="Gene3D" id="1.20.1250.20">
    <property type="entry name" value="MFS general substrate transporter like domains"/>
    <property type="match status" value="1"/>
</dbReference>
<feature type="transmembrane region" description="Helical" evidence="7">
    <location>
        <begin position="66"/>
        <end position="83"/>
    </location>
</feature>
<evidence type="ECO:0000256" key="1">
    <source>
        <dbReference type="ARBA" id="ARBA00004141"/>
    </source>
</evidence>
<comment type="similarity">
    <text evidence="2">Belongs to the major facilitator superfamily. Proton-dependent oligopeptide transporter (POT/PTR) (TC 2.A.17) family.</text>
</comment>
<dbReference type="OrthoDB" id="8904098at2759"/>
<evidence type="ECO:0000313" key="8">
    <source>
        <dbReference type="EMBL" id="CAD7278391.1"/>
    </source>
</evidence>
<evidence type="ECO:0000313" key="9">
    <source>
        <dbReference type="Proteomes" id="UP000678499"/>
    </source>
</evidence>
<dbReference type="PANTHER" id="PTHR11654">
    <property type="entry name" value="OLIGOPEPTIDE TRANSPORTER-RELATED"/>
    <property type="match status" value="1"/>
</dbReference>
<evidence type="ECO:0000256" key="7">
    <source>
        <dbReference type="SAM" id="Phobius"/>
    </source>
</evidence>
<keyword evidence="5 7" id="KW-1133">Transmembrane helix</keyword>
<comment type="subcellular location">
    <subcellularLocation>
        <location evidence="1">Membrane</location>
        <topology evidence="1">Multi-pass membrane protein</topology>
    </subcellularLocation>
</comment>